<dbReference type="GO" id="GO:0045087">
    <property type="term" value="P:innate immune response"/>
    <property type="evidence" value="ECO:0007669"/>
    <property type="project" value="UniProtKB-KW"/>
</dbReference>
<feature type="chain" id="PRO_5011119046" evidence="7">
    <location>
        <begin position="22"/>
        <end position="66"/>
    </location>
</feature>
<comment type="caution">
    <text evidence="8">The sequence shown here is derived from an EMBL/GenBank/DDBJ whole genome shotgun (WGS) entry which is preliminary data.</text>
</comment>
<dbReference type="Pfam" id="PF00272">
    <property type="entry name" value="Cecropin"/>
    <property type="match status" value="1"/>
</dbReference>
<dbReference type="GO" id="GO:0019731">
    <property type="term" value="P:antibacterial humoral response"/>
    <property type="evidence" value="ECO:0007669"/>
    <property type="project" value="InterPro"/>
</dbReference>
<dbReference type="KEGG" id="dpl:KGM_210271"/>
<evidence type="ECO:0000256" key="6">
    <source>
        <dbReference type="ARBA" id="ARBA00022859"/>
    </source>
</evidence>
<evidence type="ECO:0000256" key="3">
    <source>
        <dbReference type="ARBA" id="ARBA00022525"/>
    </source>
</evidence>
<evidence type="ECO:0000256" key="2">
    <source>
        <dbReference type="ARBA" id="ARBA00010680"/>
    </source>
</evidence>
<feature type="signal peptide" evidence="7">
    <location>
        <begin position="1"/>
        <end position="21"/>
    </location>
</feature>
<sequence length="66" mass="7231">MNYKRIFFSFIAILFISMVASSPAPKWKPFKKLEKIGQRVRDGIIKAGPAVQVVGEAAAILKPAQG</sequence>
<dbReference type="Proteomes" id="UP000007151">
    <property type="component" value="Unassembled WGS sequence"/>
</dbReference>
<reference evidence="8 9" key="1">
    <citation type="journal article" date="2011" name="Cell">
        <title>The monarch butterfly genome yields insights into long-distance migration.</title>
        <authorList>
            <person name="Zhan S."/>
            <person name="Merlin C."/>
            <person name="Boore J.L."/>
            <person name="Reppert S.M."/>
        </authorList>
    </citation>
    <scope>NUCLEOTIDE SEQUENCE [LARGE SCALE GENOMIC DNA]</scope>
    <source>
        <strain evidence="8">F-2</strain>
    </source>
</reference>
<dbReference type="InterPro" id="IPR000875">
    <property type="entry name" value="CecC-like"/>
</dbReference>
<dbReference type="InParanoid" id="A0A212EMT6"/>
<dbReference type="GO" id="GO:0050830">
    <property type="term" value="P:defense response to Gram-positive bacterium"/>
    <property type="evidence" value="ECO:0007669"/>
    <property type="project" value="UniProtKB-ARBA"/>
</dbReference>
<gene>
    <name evidence="8" type="ORF">KGM_210271</name>
</gene>
<keyword evidence="9" id="KW-1185">Reference proteome</keyword>
<dbReference type="GO" id="GO:0005576">
    <property type="term" value="C:extracellular region"/>
    <property type="evidence" value="ECO:0007669"/>
    <property type="project" value="UniProtKB-SubCell"/>
</dbReference>
<evidence type="ECO:0000256" key="4">
    <source>
        <dbReference type="ARBA" id="ARBA00022529"/>
    </source>
</evidence>
<evidence type="ECO:0000256" key="7">
    <source>
        <dbReference type="SAM" id="SignalP"/>
    </source>
</evidence>
<dbReference type="PROSITE" id="PS00268">
    <property type="entry name" value="CECROPIN"/>
    <property type="match status" value="1"/>
</dbReference>
<organism evidence="8 9">
    <name type="scientific">Danaus plexippus plexippus</name>
    <dbReference type="NCBI Taxonomy" id="278856"/>
    <lineage>
        <taxon>Eukaryota</taxon>
        <taxon>Metazoa</taxon>
        <taxon>Ecdysozoa</taxon>
        <taxon>Arthropoda</taxon>
        <taxon>Hexapoda</taxon>
        <taxon>Insecta</taxon>
        <taxon>Pterygota</taxon>
        <taxon>Neoptera</taxon>
        <taxon>Endopterygota</taxon>
        <taxon>Lepidoptera</taxon>
        <taxon>Glossata</taxon>
        <taxon>Ditrysia</taxon>
        <taxon>Papilionoidea</taxon>
        <taxon>Nymphalidae</taxon>
        <taxon>Danainae</taxon>
        <taxon>Danaini</taxon>
        <taxon>Danaina</taxon>
        <taxon>Danaus</taxon>
        <taxon>Danaus</taxon>
    </lineage>
</organism>
<evidence type="ECO:0000256" key="1">
    <source>
        <dbReference type="ARBA" id="ARBA00004613"/>
    </source>
</evidence>
<keyword evidence="4" id="KW-0929">Antimicrobial</keyword>
<comment type="similarity">
    <text evidence="2">Belongs to the cecropin family.</text>
</comment>
<keyword evidence="5" id="KW-0399">Innate immunity</keyword>
<comment type="subcellular location">
    <subcellularLocation>
        <location evidence="1">Secreted</location>
    </subcellularLocation>
</comment>
<evidence type="ECO:0000313" key="8">
    <source>
        <dbReference type="EMBL" id="OWR42803.1"/>
    </source>
</evidence>
<proteinExistence type="inferred from homology"/>
<protein>
    <submittedName>
        <fullName evidence="8">Cecropin A</fullName>
    </submittedName>
</protein>
<keyword evidence="7" id="KW-0732">Signal</keyword>
<evidence type="ECO:0000313" key="9">
    <source>
        <dbReference type="Proteomes" id="UP000007151"/>
    </source>
</evidence>
<dbReference type="EMBL" id="AGBW02013801">
    <property type="protein sequence ID" value="OWR42803.1"/>
    <property type="molecule type" value="Genomic_DNA"/>
</dbReference>
<keyword evidence="6" id="KW-0391">Immunity</keyword>
<accession>A0A212EMT6</accession>
<name>A0A212EMT6_DANPL</name>
<dbReference type="eggNOG" id="ENOG502T7RS">
    <property type="taxonomic scope" value="Eukaryota"/>
</dbReference>
<keyword evidence="3" id="KW-0964">Secreted</keyword>
<dbReference type="AlphaFoldDB" id="A0A212EMT6"/>
<evidence type="ECO:0000256" key="5">
    <source>
        <dbReference type="ARBA" id="ARBA00022588"/>
    </source>
</evidence>